<keyword evidence="2" id="KW-1185">Reference proteome</keyword>
<reference evidence="1" key="1">
    <citation type="journal article" date="2019" name="bioRxiv">
        <title>The Genome of the Zebra Mussel, Dreissena polymorpha: A Resource for Invasive Species Research.</title>
        <authorList>
            <person name="McCartney M.A."/>
            <person name="Auch B."/>
            <person name="Kono T."/>
            <person name="Mallez S."/>
            <person name="Zhang Y."/>
            <person name="Obille A."/>
            <person name="Becker A."/>
            <person name="Abrahante J.E."/>
            <person name="Garbe J."/>
            <person name="Badalamenti J.P."/>
            <person name="Herman A."/>
            <person name="Mangelson H."/>
            <person name="Liachko I."/>
            <person name="Sullivan S."/>
            <person name="Sone E.D."/>
            <person name="Koren S."/>
            <person name="Silverstein K.A.T."/>
            <person name="Beckman K.B."/>
            <person name="Gohl D.M."/>
        </authorList>
    </citation>
    <scope>NUCLEOTIDE SEQUENCE</scope>
    <source>
        <strain evidence="1">Duluth1</strain>
        <tissue evidence="1">Whole animal</tissue>
    </source>
</reference>
<gene>
    <name evidence="1" type="ORF">DPMN_059753</name>
</gene>
<comment type="caution">
    <text evidence="1">The sequence shown here is derived from an EMBL/GenBank/DDBJ whole genome shotgun (WGS) entry which is preliminary data.</text>
</comment>
<accession>A0A9D4C4S2</accession>
<reference evidence="1" key="2">
    <citation type="submission" date="2020-11" db="EMBL/GenBank/DDBJ databases">
        <authorList>
            <person name="McCartney M.A."/>
            <person name="Auch B."/>
            <person name="Kono T."/>
            <person name="Mallez S."/>
            <person name="Becker A."/>
            <person name="Gohl D.M."/>
            <person name="Silverstein K.A.T."/>
            <person name="Koren S."/>
            <person name="Bechman K.B."/>
            <person name="Herman A."/>
            <person name="Abrahante J.E."/>
            <person name="Garbe J."/>
        </authorList>
    </citation>
    <scope>NUCLEOTIDE SEQUENCE</scope>
    <source>
        <strain evidence="1">Duluth1</strain>
        <tissue evidence="1">Whole animal</tissue>
    </source>
</reference>
<organism evidence="1 2">
    <name type="scientific">Dreissena polymorpha</name>
    <name type="common">Zebra mussel</name>
    <name type="synonym">Mytilus polymorpha</name>
    <dbReference type="NCBI Taxonomy" id="45954"/>
    <lineage>
        <taxon>Eukaryota</taxon>
        <taxon>Metazoa</taxon>
        <taxon>Spiralia</taxon>
        <taxon>Lophotrochozoa</taxon>
        <taxon>Mollusca</taxon>
        <taxon>Bivalvia</taxon>
        <taxon>Autobranchia</taxon>
        <taxon>Heteroconchia</taxon>
        <taxon>Euheterodonta</taxon>
        <taxon>Imparidentia</taxon>
        <taxon>Neoheterodontei</taxon>
        <taxon>Myida</taxon>
        <taxon>Dreissenoidea</taxon>
        <taxon>Dreissenidae</taxon>
        <taxon>Dreissena</taxon>
    </lineage>
</organism>
<protein>
    <submittedName>
        <fullName evidence="1">Uncharacterized protein</fullName>
    </submittedName>
</protein>
<proteinExistence type="predicted"/>
<name>A0A9D4C4S2_DREPO</name>
<dbReference type="Proteomes" id="UP000828390">
    <property type="component" value="Unassembled WGS sequence"/>
</dbReference>
<sequence>MMMCMYVCISFDLAVKDNPLSASTYFQWGPLVFAEETASRRDSIEIQGIRLRYPSSLRIDPLVLLRAQCIAPIHARITWVSYQYISSWMGNTWSISEMSSAQARN</sequence>
<evidence type="ECO:0000313" key="1">
    <source>
        <dbReference type="EMBL" id="KAH3717014.1"/>
    </source>
</evidence>
<evidence type="ECO:0000313" key="2">
    <source>
        <dbReference type="Proteomes" id="UP000828390"/>
    </source>
</evidence>
<dbReference type="AlphaFoldDB" id="A0A9D4C4S2"/>
<dbReference type="EMBL" id="JAIWYP010000013">
    <property type="protein sequence ID" value="KAH3717014.1"/>
    <property type="molecule type" value="Genomic_DNA"/>
</dbReference>